<dbReference type="GO" id="GO:0003723">
    <property type="term" value="F:RNA binding"/>
    <property type="evidence" value="ECO:0007669"/>
    <property type="project" value="UniProtKB-KW"/>
</dbReference>
<evidence type="ECO:0000256" key="5">
    <source>
        <dbReference type="ARBA" id="ARBA00022884"/>
    </source>
</evidence>
<dbReference type="AlphaFoldDB" id="A0A1Q8Q365"/>
<evidence type="ECO:0000256" key="3">
    <source>
        <dbReference type="ARBA" id="ARBA00022679"/>
    </source>
</evidence>
<keyword evidence="3 7" id="KW-0808">Transferase</keyword>
<keyword evidence="4" id="KW-0949">S-adenosyl-L-methionine</keyword>
<dbReference type="Pfam" id="PF17785">
    <property type="entry name" value="PUA_3"/>
    <property type="match status" value="1"/>
</dbReference>
<protein>
    <submittedName>
        <fullName evidence="7">50S rRNA methyltransferase</fullName>
    </submittedName>
</protein>
<dbReference type="SMART" id="SM00359">
    <property type="entry name" value="PUA"/>
    <property type="match status" value="1"/>
</dbReference>
<evidence type="ECO:0000256" key="1">
    <source>
        <dbReference type="ARBA" id="ARBA00022552"/>
    </source>
</evidence>
<proteinExistence type="predicted"/>
<dbReference type="GO" id="GO:0006364">
    <property type="term" value="P:rRNA processing"/>
    <property type="evidence" value="ECO:0007669"/>
    <property type="project" value="UniProtKB-KW"/>
</dbReference>
<dbReference type="InterPro" id="IPR029063">
    <property type="entry name" value="SAM-dependent_MTases_sf"/>
</dbReference>
<dbReference type="CDD" id="cd11572">
    <property type="entry name" value="RlmI_M_like"/>
    <property type="match status" value="1"/>
</dbReference>
<gene>
    <name evidence="7" type="ORF">BTO30_13030</name>
</gene>
<dbReference type="Proteomes" id="UP000185568">
    <property type="component" value="Unassembled WGS sequence"/>
</dbReference>
<dbReference type="InterPro" id="IPR041532">
    <property type="entry name" value="RlmI-like_PUA"/>
</dbReference>
<dbReference type="CDD" id="cd21153">
    <property type="entry name" value="PUA_RlmI"/>
    <property type="match status" value="1"/>
</dbReference>
<keyword evidence="8" id="KW-1185">Reference proteome</keyword>
<keyword evidence="5" id="KW-0694">RNA-binding</keyword>
<dbReference type="OrthoDB" id="9805492at2"/>
<dbReference type="RefSeq" id="WP_075399157.1">
    <property type="nucleotide sequence ID" value="NZ_MSDU01000031.1"/>
</dbReference>
<sequence length="398" mass="45327">MKTIVNVKVSKKAAAKLKKGYPLIEKEAVDNKKVLKEEGAIVRVLDDKKNYIGTGYYGIQNKGVGWIVTREPEEYIDTAFFAKRLKTALHHRQHLFDDPDTTAFRVFNGEGDGIGGLIVDYYEGFYVIHWYSLGIYSFRDEILAAMNETFTYKGIYEKKRFDQKGQYIEDDDFVAGERGEFPIVVKENGVKFAVDLNDGAMTGLFLDQRNVRKAIRERYSKGADMLNMFSYTGAFSVCAALGGAEKTTSVDVANRSRTKTIQQFEVNGIDASQHELVVDDVFQYFKYAARKKRKFDLVVVDPPSFAKTKKRTFSAAKDYTKLMKETIDLTKNNGVIVASTNSSTFDLKKFTSFIKTACKEKNVSYSILEQYTLPDDFRSIDEFPEGNYLKVLFIKIKK</sequence>
<dbReference type="SUPFAM" id="SSF53335">
    <property type="entry name" value="S-adenosyl-L-methionine-dependent methyltransferases"/>
    <property type="match status" value="1"/>
</dbReference>
<dbReference type="STRING" id="1714264.BTO30_13030"/>
<dbReference type="InterPro" id="IPR015947">
    <property type="entry name" value="PUA-like_sf"/>
</dbReference>
<dbReference type="GO" id="GO:0008168">
    <property type="term" value="F:methyltransferase activity"/>
    <property type="evidence" value="ECO:0007669"/>
    <property type="project" value="UniProtKB-KW"/>
</dbReference>
<comment type="caution">
    <text evidence="7">The sequence shown here is derived from an EMBL/GenBank/DDBJ whole genome shotgun (WGS) entry which is preliminary data.</text>
</comment>
<dbReference type="EMBL" id="MSDU01000031">
    <property type="protein sequence ID" value="OLN21774.1"/>
    <property type="molecule type" value="Genomic_DNA"/>
</dbReference>
<reference evidence="7 8" key="1">
    <citation type="submission" date="2016-12" db="EMBL/GenBank/DDBJ databases">
        <title>Domibacillus antri genome sequencing.</title>
        <authorList>
            <person name="Verma A."/>
            <person name="Krishnamurthi S."/>
        </authorList>
    </citation>
    <scope>NUCLEOTIDE SEQUENCE [LARGE SCALE GENOMIC DNA]</scope>
    <source>
        <strain evidence="7 8">XD80</strain>
    </source>
</reference>
<accession>A0A1Q8Q365</accession>
<dbReference type="GO" id="GO:0032259">
    <property type="term" value="P:methylation"/>
    <property type="evidence" value="ECO:0007669"/>
    <property type="project" value="UniProtKB-KW"/>
</dbReference>
<evidence type="ECO:0000313" key="8">
    <source>
        <dbReference type="Proteomes" id="UP000185568"/>
    </source>
</evidence>
<dbReference type="SUPFAM" id="SSF88697">
    <property type="entry name" value="PUA domain-like"/>
    <property type="match status" value="1"/>
</dbReference>
<dbReference type="InterPro" id="IPR019614">
    <property type="entry name" value="SAM-dep_methyl-trfase"/>
</dbReference>
<dbReference type="PANTHER" id="PTHR43042:SF3">
    <property type="entry name" value="RIBOSOMAL RNA LARGE SUBUNIT METHYLTRANSFERASE YWBD-RELATED"/>
    <property type="match status" value="1"/>
</dbReference>
<keyword evidence="1" id="KW-0698">rRNA processing</keyword>
<dbReference type="InterPro" id="IPR002478">
    <property type="entry name" value="PUA"/>
</dbReference>
<dbReference type="InterPro" id="IPR036974">
    <property type="entry name" value="PUA_sf"/>
</dbReference>
<dbReference type="PANTHER" id="PTHR43042">
    <property type="entry name" value="SAM-DEPENDENT METHYLTRANSFERASE"/>
    <property type="match status" value="1"/>
</dbReference>
<evidence type="ECO:0000259" key="6">
    <source>
        <dbReference type="SMART" id="SM00359"/>
    </source>
</evidence>
<evidence type="ECO:0000256" key="4">
    <source>
        <dbReference type="ARBA" id="ARBA00022691"/>
    </source>
</evidence>
<feature type="domain" description="PUA" evidence="6">
    <location>
        <begin position="5"/>
        <end position="90"/>
    </location>
</feature>
<dbReference type="Pfam" id="PF10672">
    <property type="entry name" value="Methyltrans_SAM"/>
    <property type="match status" value="1"/>
</dbReference>
<name>A0A1Q8Q365_9BACI</name>
<dbReference type="Gene3D" id="3.40.50.150">
    <property type="entry name" value="Vaccinia Virus protein VP39"/>
    <property type="match status" value="1"/>
</dbReference>
<evidence type="ECO:0000256" key="2">
    <source>
        <dbReference type="ARBA" id="ARBA00022603"/>
    </source>
</evidence>
<keyword evidence="2 7" id="KW-0489">Methyltransferase</keyword>
<dbReference type="Gene3D" id="2.30.130.10">
    <property type="entry name" value="PUA domain"/>
    <property type="match status" value="1"/>
</dbReference>
<dbReference type="Gene3D" id="3.30.750.80">
    <property type="entry name" value="RNA methyltransferase domain (HRMD) like"/>
    <property type="match status" value="1"/>
</dbReference>
<evidence type="ECO:0000313" key="7">
    <source>
        <dbReference type="EMBL" id="OLN21774.1"/>
    </source>
</evidence>
<organism evidence="7 8">
    <name type="scientific">Domibacillus antri</name>
    <dbReference type="NCBI Taxonomy" id="1714264"/>
    <lineage>
        <taxon>Bacteria</taxon>
        <taxon>Bacillati</taxon>
        <taxon>Bacillota</taxon>
        <taxon>Bacilli</taxon>
        <taxon>Bacillales</taxon>
        <taxon>Bacillaceae</taxon>
        <taxon>Domibacillus</taxon>
    </lineage>
</organism>